<comment type="similarity">
    <text evidence="1">Belongs to the peptidase S8 family.</text>
</comment>
<evidence type="ECO:0000256" key="2">
    <source>
        <dbReference type="ARBA" id="ARBA00022670"/>
    </source>
</evidence>
<keyword evidence="6" id="KW-1133">Transmembrane helix</keyword>
<sequence length="375" mass="40549">MAKKSKKGVGRPGNDDSVTWDVSRINPSDTSLPAVNGISTKTSPLTKRRVLLCLGILCVIGLALSFMGVKRTGTTQKVSLQIHKIQNQEIGGRKFEKREPMHDYWTQLHALTAANKLRELGHKGAGCTVAFLDQQFRLDHAAFASGDSSTEKTRIVSKWNVVDDNDIVNPDNVDYAHGSQCLSVTFGASALLAGLSPDINILAVSVRKAGGRRHDDPDAALSKGIVYTFENGADVLSNWHDGDLQRKINEYVGRGMLVVTSSSNYGGLGANTLGSSGAASLAITVGNYAPSISPVHKVVVEGEYGLKSFSTLVGVLSEKDLPLDFRILSDIAGTEDLCSPTFTLQLQLYRNRRPRPTRPCLLGGQELRRRHVGIL</sequence>
<dbReference type="GO" id="GO:0004252">
    <property type="term" value="F:serine-type endopeptidase activity"/>
    <property type="evidence" value="ECO:0007669"/>
    <property type="project" value="InterPro"/>
</dbReference>
<keyword evidence="2" id="KW-0645">Protease</keyword>
<keyword evidence="6" id="KW-0472">Membrane</keyword>
<reference evidence="7 8" key="1">
    <citation type="journal article" date="2018" name="Nat. Ecol. Evol.">
        <title>Pezizomycetes genomes reveal the molecular basis of ectomycorrhizal truffle lifestyle.</title>
        <authorList>
            <person name="Murat C."/>
            <person name="Payen T."/>
            <person name="Noel B."/>
            <person name="Kuo A."/>
            <person name="Morin E."/>
            <person name="Chen J."/>
            <person name="Kohler A."/>
            <person name="Krizsan K."/>
            <person name="Balestrini R."/>
            <person name="Da Silva C."/>
            <person name="Montanini B."/>
            <person name="Hainaut M."/>
            <person name="Levati E."/>
            <person name="Barry K.W."/>
            <person name="Belfiori B."/>
            <person name="Cichocki N."/>
            <person name="Clum A."/>
            <person name="Dockter R.B."/>
            <person name="Fauchery L."/>
            <person name="Guy J."/>
            <person name="Iotti M."/>
            <person name="Le Tacon F."/>
            <person name="Lindquist E.A."/>
            <person name="Lipzen A."/>
            <person name="Malagnac F."/>
            <person name="Mello A."/>
            <person name="Molinier V."/>
            <person name="Miyauchi S."/>
            <person name="Poulain J."/>
            <person name="Riccioni C."/>
            <person name="Rubini A."/>
            <person name="Sitrit Y."/>
            <person name="Splivallo R."/>
            <person name="Traeger S."/>
            <person name="Wang M."/>
            <person name="Zifcakova L."/>
            <person name="Wipf D."/>
            <person name="Zambonelli A."/>
            <person name="Paolocci F."/>
            <person name="Nowrousian M."/>
            <person name="Ottonello S."/>
            <person name="Baldrian P."/>
            <person name="Spatafora J.W."/>
            <person name="Henrissat B."/>
            <person name="Nagy L.G."/>
            <person name="Aury J.M."/>
            <person name="Wincker P."/>
            <person name="Grigoriev I.V."/>
            <person name="Bonfante P."/>
            <person name="Martin F.M."/>
        </authorList>
    </citation>
    <scope>NUCLEOTIDE SEQUENCE [LARGE SCALE GENOMIC DNA]</scope>
    <source>
        <strain evidence="7 8">RN42</strain>
    </source>
</reference>
<organism evidence="7 8">
    <name type="scientific">Ascobolus immersus RN42</name>
    <dbReference type="NCBI Taxonomy" id="1160509"/>
    <lineage>
        <taxon>Eukaryota</taxon>
        <taxon>Fungi</taxon>
        <taxon>Dikarya</taxon>
        <taxon>Ascomycota</taxon>
        <taxon>Pezizomycotina</taxon>
        <taxon>Pezizomycetes</taxon>
        <taxon>Pezizales</taxon>
        <taxon>Ascobolaceae</taxon>
        <taxon>Ascobolus</taxon>
    </lineage>
</organism>
<dbReference type="PANTHER" id="PTHR43806:SF11">
    <property type="entry name" value="CEREVISIN-RELATED"/>
    <property type="match status" value="1"/>
</dbReference>
<dbReference type="CDD" id="cd00306">
    <property type="entry name" value="Peptidases_S8_S53"/>
    <property type="match status" value="1"/>
</dbReference>
<keyword evidence="4" id="KW-0720">Serine protease</keyword>
<gene>
    <name evidence="7" type="ORF">BJ508DRAFT_307518</name>
</gene>
<keyword evidence="3" id="KW-0378">Hydrolase</keyword>
<evidence type="ECO:0000313" key="7">
    <source>
        <dbReference type="EMBL" id="RPA80315.1"/>
    </source>
</evidence>
<evidence type="ECO:0000256" key="5">
    <source>
        <dbReference type="SAM" id="MobiDB-lite"/>
    </source>
</evidence>
<feature type="transmembrane region" description="Helical" evidence="6">
    <location>
        <begin position="50"/>
        <end position="69"/>
    </location>
</feature>
<dbReference type="EMBL" id="ML119689">
    <property type="protein sequence ID" value="RPA80315.1"/>
    <property type="molecule type" value="Genomic_DNA"/>
</dbReference>
<dbReference type="Gene3D" id="3.40.50.200">
    <property type="entry name" value="Peptidase S8/S53 domain"/>
    <property type="match status" value="1"/>
</dbReference>
<accession>A0A3N4I2H4</accession>
<evidence type="ECO:0000256" key="4">
    <source>
        <dbReference type="ARBA" id="ARBA00022825"/>
    </source>
</evidence>
<dbReference type="InterPro" id="IPR050131">
    <property type="entry name" value="Peptidase_S8_subtilisin-like"/>
</dbReference>
<dbReference type="InterPro" id="IPR036852">
    <property type="entry name" value="Peptidase_S8/S53_dom_sf"/>
</dbReference>
<evidence type="ECO:0000313" key="8">
    <source>
        <dbReference type="Proteomes" id="UP000275078"/>
    </source>
</evidence>
<dbReference type="Proteomes" id="UP000275078">
    <property type="component" value="Unassembled WGS sequence"/>
</dbReference>
<dbReference type="SUPFAM" id="SSF52743">
    <property type="entry name" value="Subtilisin-like"/>
    <property type="match status" value="1"/>
</dbReference>
<evidence type="ECO:0000256" key="1">
    <source>
        <dbReference type="ARBA" id="ARBA00011073"/>
    </source>
</evidence>
<name>A0A3N4I2H4_ASCIM</name>
<feature type="region of interest" description="Disordered" evidence="5">
    <location>
        <begin position="1"/>
        <end position="24"/>
    </location>
</feature>
<evidence type="ECO:0000256" key="3">
    <source>
        <dbReference type="ARBA" id="ARBA00022801"/>
    </source>
</evidence>
<dbReference type="GO" id="GO:0006508">
    <property type="term" value="P:proteolysis"/>
    <property type="evidence" value="ECO:0007669"/>
    <property type="project" value="UniProtKB-KW"/>
</dbReference>
<proteinExistence type="inferred from homology"/>
<keyword evidence="6" id="KW-0812">Transmembrane</keyword>
<dbReference type="PANTHER" id="PTHR43806">
    <property type="entry name" value="PEPTIDASE S8"/>
    <property type="match status" value="1"/>
</dbReference>
<dbReference type="AlphaFoldDB" id="A0A3N4I2H4"/>
<evidence type="ECO:0000256" key="6">
    <source>
        <dbReference type="SAM" id="Phobius"/>
    </source>
</evidence>
<keyword evidence="8" id="KW-1185">Reference proteome</keyword>
<protein>
    <submittedName>
        <fullName evidence="7">Uncharacterized protein</fullName>
    </submittedName>
</protein>